<evidence type="ECO:0000313" key="3">
    <source>
        <dbReference type="RefSeq" id="XP_013409659.1"/>
    </source>
</evidence>
<accession>A0A1S3JID2</accession>
<dbReference type="AlphaFoldDB" id="A0A1S3JID2"/>
<evidence type="ECO:0000313" key="2">
    <source>
        <dbReference type="Proteomes" id="UP000085678"/>
    </source>
</evidence>
<dbReference type="GeneID" id="106173169"/>
<feature type="region of interest" description="Disordered" evidence="1">
    <location>
        <begin position="1"/>
        <end position="38"/>
    </location>
</feature>
<feature type="compositionally biased region" description="Low complexity" evidence="1">
    <location>
        <begin position="11"/>
        <end position="24"/>
    </location>
</feature>
<feature type="compositionally biased region" description="Pro residues" evidence="1">
    <location>
        <begin position="1"/>
        <end position="10"/>
    </location>
</feature>
<gene>
    <name evidence="3" type="primary">LOC106173169</name>
</gene>
<sequence length="253" mass="27371">MSKAPAPPGYPQQGGYPQGASGYSEPPPPYTAAPPQPYTVYAPPGSTVTVAQGGGSQPKVVKVKQKKGGILGMLESAGDYLSKEVDYVAGKVDNYIQTCNAIVQNNFITNNILQFISRASGRTLQIVMSPDSRLIVDGQGPDDPQRYNSHWTVINEGNRIVRLHNNYNYLCIINGSTMVVNFPQGSHLGNETRLRVVQIGNFVTFESVNEPGRHIGVMPDGTLKSALATGKEDHAQFGVRLVYSPYPPAPQKK</sequence>
<feature type="compositionally biased region" description="Pro residues" evidence="1">
    <location>
        <begin position="25"/>
        <end position="37"/>
    </location>
</feature>
<name>A0A1S3JID2_LINAN</name>
<dbReference type="RefSeq" id="XP_013409659.1">
    <property type="nucleotide sequence ID" value="XM_013554205.1"/>
</dbReference>
<evidence type="ECO:0000256" key="1">
    <source>
        <dbReference type="SAM" id="MobiDB-lite"/>
    </source>
</evidence>
<keyword evidence="2" id="KW-1185">Reference proteome</keyword>
<dbReference type="Proteomes" id="UP000085678">
    <property type="component" value="Unplaced"/>
</dbReference>
<organism evidence="2 3">
    <name type="scientific">Lingula anatina</name>
    <name type="common">Brachiopod</name>
    <name type="synonym">Lingula unguis</name>
    <dbReference type="NCBI Taxonomy" id="7574"/>
    <lineage>
        <taxon>Eukaryota</taxon>
        <taxon>Metazoa</taxon>
        <taxon>Spiralia</taxon>
        <taxon>Lophotrochozoa</taxon>
        <taxon>Brachiopoda</taxon>
        <taxon>Linguliformea</taxon>
        <taxon>Lingulata</taxon>
        <taxon>Lingulida</taxon>
        <taxon>Linguloidea</taxon>
        <taxon>Lingulidae</taxon>
        <taxon>Lingula</taxon>
    </lineage>
</organism>
<proteinExistence type="predicted"/>
<protein>
    <submittedName>
        <fullName evidence="3">Uncharacterized protein LOC106173169 isoform X2</fullName>
    </submittedName>
</protein>
<dbReference type="OrthoDB" id="10023911at2759"/>
<reference evidence="3" key="1">
    <citation type="submission" date="2025-08" db="UniProtKB">
        <authorList>
            <consortium name="RefSeq"/>
        </authorList>
    </citation>
    <scope>IDENTIFICATION</scope>
    <source>
        <tissue evidence="3">Gonads</tissue>
    </source>
</reference>